<dbReference type="Pfam" id="PF25962">
    <property type="entry name" value="TIL_OTOGL_Mucin"/>
    <property type="match status" value="1"/>
</dbReference>
<dbReference type="Pfam" id="PF00094">
    <property type="entry name" value="VWD"/>
    <property type="match status" value="3"/>
</dbReference>
<protein>
    <submittedName>
        <fullName evidence="8">Mucin-5B</fullName>
    </submittedName>
</protein>
<feature type="domain" description="VWFD" evidence="6">
    <location>
        <begin position="23"/>
        <end position="189"/>
    </location>
</feature>
<dbReference type="GO" id="GO:0005615">
    <property type="term" value="C:extracellular space"/>
    <property type="evidence" value="ECO:0000318"/>
    <property type="project" value="GO_Central"/>
</dbReference>
<keyword evidence="4" id="KW-1015">Disulfide bond</keyword>
<dbReference type="RefSeq" id="XP_031757179.1">
    <property type="nucleotide sequence ID" value="XM_031901319.1"/>
</dbReference>
<evidence type="ECO:0000313" key="8">
    <source>
        <dbReference type="RefSeq" id="XP_031757179.1"/>
    </source>
</evidence>
<dbReference type="OMA" id="NICIAWR"/>
<dbReference type="InterPro" id="IPR050780">
    <property type="entry name" value="Mucin_vWF_Thrombospondin_sf"/>
</dbReference>
<evidence type="ECO:0000256" key="4">
    <source>
        <dbReference type="ARBA" id="ARBA00023157"/>
    </source>
</evidence>
<evidence type="ECO:0000256" key="1">
    <source>
        <dbReference type="ARBA" id="ARBA00004613"/>
    </source>
</evidence>
<dbReference type="KEGG" id="xtr:100493606"/>
<dbReference type="InterPro" id="IPR058753">
    <property type="entry name" value="TIL_OTOGL_Mucin"/>
</dbReference>
<dbReference type="SUPFAM" id="SSF57567">
    <property type="entry name" value="Serine protease inhibitors"/>
    <property type="match status" value="2"/>
</dbReference>
<feature type="domain" description="VWFD" evidence="6">
    <location>
        <begin position="352"/>
        <end position="524"/>
    </location>
</feature>
<evidence type="ECO:0000256" key="2">
    <source>
        <dbReference type="ARBA" id="ARBA00022525"/>
    </source>
</evidence>
<feature type="domain" description="VWFD" evidence="6">
    <location>
        <begin position="817"/>
        <end position="987"/>
    </location>
</feature>
<sequence>MDSQHISIFRHLPLMEKSHGPKSHCVTWGSNHYLTFDKVQYTFSGQCSYQFASDCSPSATFDIYTQKVQVDDDYRVYFTVIIDDLLIKVEDEGITVDGNQIAFPYTKKGVDIDDACENLKIKSKIGLITWNWGDDFKIELSDTYRGKTCGLCGNSDGNTSNDLVWQGHSVSPVLFGNVHKVSGPADDCSDVSEFDSKETEQETCKQQRLECENLLSRMGNCKDLLDSYPDYLQTCKEDLCNCESLNKTSCICSTLNQFSKECVLAESEKCNERKDNRNPVQWSDMTFQIKPDKADRTVLDDIHHRKQCVKLRNCPCVHGAKIFKPNENYATACHDCTCKFGHWSCTQFACSANCTLRGGSHISTFDAREFTFHGNCMYLMSKDTEKTFAVTAKIVQCGVSESVTCLNAVHITIGKVNIKICYCGNVYLNNFITLLPKYKDGVTLFKPTSHAVNVITPFGMTVQVEIKPIFQLSISVNATFKHKTTGLCGNFNGAQSDDMKTLSGVLETSASSFSNSWKSQASCSDVDDNFDNPCTNSIDREQFGTHWCSLLTNTSEVFAACHSYLEPHSYFKHCMYDVCNSDHAENALCMWLSAYVIDCGHRGVELQNWRNRVCDPIKTCPETMVFSYSPKPCNISCASLSEPDPLCKVPHIPLEGCTCPEGTFMTPNEKCVMPEKCPCNYKGRSVPPDEAIKVDEILCKCARGKLHCPKAFSMGDACDLPMYYFDCETAGPNAVGSECQKSCKTQDMQCYSKECVSGCVCPSGLVWNDDGDCILPSQCPCVYEGKFYETGVSIDIPCNTCTCKNRTWHCTENLCPQTCTVYGNGHYSTFDGSRFDFSGECDYILAQDFCPGNENAGSFRIITENIVCGEAESICSLGIKIILKNATIELFEGRAEESKRESNNSNFYTIDIIGLFIVLKTTDGLTFMWDQKTTAIVQLSQSFQGRVCGLCGNFDGLSVNDFTSSWQSLEENENVFADSWKVTPSCNSGIRENTCLTNPFKFPWAQKHCSLIKSEVFAPCHAKVDPIPYYDSCVTDSCSCNNGGDCECLCTSIAAYASACRRSNICIAWRTPDICPVFCDYYNKDGRCEWHYQPCGAPCLVTCRNPMGKCDNDTQHLEGCYPTCSNTHPYFDENTKHCVPVLNCTTCVPEENLCNERSAECLCCHEGKTYRFLQEISIILEGKSCVIGYCGADGDIILTSNVCGVITTVSTPARTSIPGPPSTGKIPTSQVLLTSKATSTTSVPMKTSTVHPGISRTSERTTHITTPYRYSLTQSFVSFTNYSRILITTKGVSSATTSSLERKSTSPKTQKTYSRTSVPIHIPVTTQNITPTAPATEKTFTLLTTAPATERTSTLLTTVPELGSKSTLLTTVPGLRSKSTLLTTVPGLRSKSTLLTTVPGLRSKSTLLTTVPGLRSKSTLLTTAPASGSKSTLLTTAPASGSKSTLLTTIPKVSSKSATTHAISSNATTPLKTTVKELSAKTKFPSTTTLVSKERENVTQLFTRKTLTTSSPHVTIPTAGTFKPFTLRENIFSLLPIFVIWSLILRFHCLPWLSRPSTLQILCLRLFPLAYPPQKQPHAHCPAPLSSEISLGTFATRLICSSRIQVRTKQVISCRPVVSVSFDCRHSFINNSCHKVQIVTQWYQWRWERDI</sequence>
<evidence type="ECO:0000256" key="5">
    <source>
        <dbReference type="ARBA" id="ARBA00023180"/>
    </source>
</evidence>
<name>A0A8J1JH30_XENTR</name>
<organism evidence="7 8">
    <name type="scientific">Xenopus tropicalis</name>
    <name type="common">Western clawed frog</name>
    <name type="synonym">Silurana tropicalis</name>
    <dbReference type="NCBI Taxonomy" id="8364"/>
    <lineage>
        <taxon>Eukaryota</taxon>
        <taxon>Metazoa</taxon>
        <taxon>Chordata</taxon>
        <taxon>Craniata</taxon>
        <taxon>Vertebrata</taxon>
        <taxon>Euteleostomi</taxon>
        <taxon>Amphibia</taxon>
        <taxon>Batrachia</taxon>
        <taxon>Anura</taxon>
        <taxon>Pipoidea</taxon>
        <taxon>Pipidae</taxon>
        <taxon>Xenopodinae</taxon>
        <taxon>Xenopus</taxon>
        <taxon>Silurana</taxon>
    </lineage>
</organism>
<dbReference type="OrthoDB" id="6262482at2759"/>
<dbReference type="FunFam" id="2.10.25.10:FF:000674">
    <property type="entry name" value="Mucin-2"/>
    <property type="match status" value="1"/>
</dbReference>
<dbReference type="InterPro" id="IPR001846">
    <property type="entry name" value="VWF_type-D"/>
</dbReference>
<evidence type="ECO:0000313" key="7">
    <source>
        <dbReference type="Proteomes" id="UP000008143"/>
    </source>
</evidence>
<keyword evidence="2" id="KW-0964">Secreted</keyword>
<dbReference type="Pfam" id="PF08742">
    <property type="entry name" value="C8"/>
    <property type="match status" value="2"/>
</dbReference>
<keyword evidence="7" id="KW-1185">Reference proteome</keyword>
<dbReference type="Pfam" id="PF01826">
    <property type="entry name" value="TIL"/>
    <property type="match status" value="1"/>
</dbReference>
<evidence type="ECO:0000256" key="3">
    <source>
        <dbReference type="ARBA" id="ARBA00022737"/>
    </source>
</evidence>
<dbReference type="Proteomes" id="UP000008143">
    <property type="component" value="Chromosome 4"/>
</dbReference>
<keyword evidence="3" id="KW-0677">Repeat</keyword>
<dbReference type="GO" id="GO:0005201">
    <property type="term" value="F:extracellular matrix structural constituent"/>
    <property type="evidence" value="ECO:0000318"/>
    <property type="project" value="GO_Central"/>
</dbReference>
<gene>
    <name evidence="9" type="primary">XB987883</name>
    <name evidence="8" type="synonym">LOC100493606</name>
</gene>
<dbReference type="SMART" id="SM00832">
    <property type="entry name" value="C8"/>
    <property type="match status" value="2"/>
</dbReference>
<dbReference type="PROSITE" id="PS51233">
    <property type="entry name" value="VWFD"/>
    <property type="match status" value="3"/>
</dbReference>
<reference evidence="8" key="1">
    <citation type="submission" date="2025-08" db="UniProtKB">
        <authorList>
            <consortium name="RefSeq"/>
        </authorList>
    </citation>
    <scope>IDENTIFICATION</scope>
    <source>
        <strain evidence="8">Nigerian</strain>
        <tissue evidence="8">Liver and blood</tissue>
    </source>
</reference>
<dbReference type="SMART" id="SM00215">
    <property type="entry name" value="VWC_out"/>
    <property type="match status" value="2"/>
</dbReference>
<dbReference type="InterPro" id="IPR014853">
    <property type="entry name" value="VWF/SSPO/ZAN-like_Cys-rich_dom"/>
</dbReference>
<dbReference type="GO" id="GO:0031012">
    <property type="term" value="C:extracellular matrix"/>
    <property type="evidence" value="ECO:0000318"/>
    <property type="project" value="GO_Central"/>
</dbReference>
<dbReference type="InterPro" id="IPR002919">
    <property type="entry name" value="TIL_dom"/>
</dbReference>
<evidence type="ECO:0000313" key="9">
    <source>
        <dbReference type="Xenbase" id="XB-GENE-987884"/>
    </source>
</evidence>
<dbReference type="InterPro" id="IPR001007">
    <property type="entry name" value="VWF_dom"/>
</dbReference>
<accession>A0A8J1JH30</accession>
<dbReference type="AGR" id="Xenbase:XB-GENE-987884"/>
<dbReference type="Xenbase" id="XB-GENE-987884">
    <property type="gene designation" value="XB987883"/>
</dbReference>
<dbReference type="Gene3D" id="2.10.25.10">
    <property type="entry name" value="Laminin"/>
    <property type="match status" value="2"/>
</dbReference>
<keyword evidence="5" id="KW-0325">Glycoprotein</keyword>
<dbReference type="CDD" id="cd19941">
    <property type="entry name" value="TIL"/>
    <property type="match status" value="2"/>
</dbReference>
<dbReference type="PANTHER" id="PTHR11339:SF403">
    <property type="entry name" value="MUCIN-5B-RELATED"/>
    <property type="match status" value="1"/>
</dbReference>
<dbReference type="InterPro" id="IPR036084">
    <property type="entry name" value="Ser_inhib-like_sf"/>
</dbReference>
<evidence type="ECO:0000259" key="6">
    <source>
        <dbReference type="PROSITE" id="PS51233"/>
    </source>
</evidence>
<proteinExistence type="predicted"/>
<dbReference type="PANTHER" id="PTHR11339">
    <property type="entry name" value="EXTRACELLULAR MATRIX GLYCOPROTEIN RELATED"/>
    <property type="match status" value="1"/>
</dbReference>
<dbReference type="SMART" id="SM00216">
    <property type="entry name" value="VWD"/>
    <property type="match status" value="3"/>
</dbReference>
<comment type="subcellular location">
    <subcellularLocation>
        <location evidence="1">Secreted</location>
    </subcellularLocation>
</comment>